<dbReference type="EMBL" id="MK211818">
    <property type="protein sequence ID" value="QID26309.1"/>
    <property type="molecule type" value="Genomic_DNA"/>
</dbReference>
<sequence length="75" mass="8585">MINFASYEQIDNCPKKGHKKIPPNLKTNSEGNLGYNKITHPNIVFFLFGEFVLSNTKQKEPMIRELFHNFIGSAS</sequence>
<protein>
    <submittedName>
        <fullName evidence="1">Uncharacterized protein</fullName>
    </submittedName>
</protein>
<reference evidence="1" key="1">
    <citation type="submission" date="2018-11" db="EMBL/GenBank/DDBJ databases">
        <title>Characterization of mobile element carrying drug resistance determinants of Streptococcus suis from China.</title>
        <authorList>
            <person name="Zheng H."/>
        </authorList>
    </citation>
    <scope>NUCLEOTIDE SEQUENCE</scope>
</reference>
<name>A0A6G6AWR8_STRSU</name>
<gene>
    <name evidence="1" type="ORF">YS162-GM000050</name>
</gene>
<proteinExistence type="predicted"/>
<evidence type="ECO:0000313" key="1">
    <source>
        <dbReference type="EMBL" id="QID26309.1"/>
    </source>
</evidence>
<organism evidence="1">
    <name type="scientific">Streptococcus suis</name>
    <dbReference type="NCBI Taxonomy" id="1307"/>
    <lineage>
        <taxon>Bacteria</taxon>
        <taxon>Bacillati</taxon>
        <taxon>Bacillota</taxon>
        <taxon>Bacilli</taxon>
        <taxon>Lactobacillales</taxon>
        <taxon>Streptococcaceae</taxon>
        <taxon>Streptococcus</taxon>
    </lineage>
</organism>
<dbReference type="AlphaFoldDB" id="A0A6G6AWR8"/>
<accession>A0A6G6AWR8</accession>